<comment type="caution">
    <text evidence="1">The sequence shown here is derived from an EMBL/GenBank/DDBJ whole genome shotgun (WGS) entry which is preliminary data.</text>
</comment>
<dbReference type="EMBL" id="JACHXG010000003">
    <property type="protein sequence ID" value="MBB3088721.1"/>
    <property type="molecule type" value="Genomic_DNA"/>
</dbReference>
<name>A0A7W5F862_9ACTN</name>
<dbReference type="RefSeq" id="WP_183544057.1">
    <property type="nucleotide sequence ID" value="NZ_JACHXG010000003.1"/>
</dbReference>
<keyword evidence="2" id="KW-1185">Reference proteome</keyword>
<protein>
    <recommendedName>
        <fullName evidence="3">Transcriptional regulator, AbiEi antitoxin, Type IV TA system</fullName>
    </recommendedName>
</protein>
<accession>A0A7W5F862</accession>
<gene>
    <name evidence="1" type="ORF">FHS12_001662</name>
</gene>
<evidence type="ECO:0000313" key="2">
    <source>
        <dbReference type="Proteomes" id="UP000577707"/>
    </source>
</evidence>
<evidence type="ECO:0008006" key="3">
    <source>
        <dbReference type="Google" id="ProtNLM"/>
    </source>
</evidence>
<proteinExistence type="predicted"/>
<evidence type="ECO:0000313" key="1">
    <source>
        <dbReference type="EMBL" id="MBB3088721.1"/>
    </source>
</evidence>
<organism evidence="1 2">
    <name type="scientific">Nocardioides albus</name>
    <dbReference type="NCBI Taxonomy" id="1841"/>
    <lineage>
        <taxon>Bacteria</taxon>
        <taxon>Bacillati</taxon>
        <taxon>Actinomycetota</taxon>
        <taxon>Actinomycetes</taxon>
        <taxon>Propionibacteriales</taxon>
        <taxon>Nocardioidaceae</taxon>
        <taxon>Nocardioides</taxon>
    </lineage>
</organism>
<reference evidence="1 2" key="1">
    <citation type="submission" date="2020-08" db="EMBL/GenBank/DDBJ databases">
        <title>Genomic Encyclopedia of Type Strains, Phase III (KMG-III): the genomes of soil and plant-associated and newly described type strains.</title>
        <authorList>
            <person name="Whitman W."/>
        </authorList>
    </citation>
    <scope>NUCLEOTIDE SEQUENCE [LARGE SCALE GENOMIC DNA]</scope>
    <source>
        <strain evidence="1 2">CECT 3302</strain>
    </source>
</reference>
<dbReference type="AlphaFoldDB" id="A0A7W5F862"/>
<sequence>MVDDEAEWARLHAAGLLTSQMRMQDGVASYAQLLAGGVTRIDIERRLRRNELRRVHPRVYADHTGPLTWTQRAWAAVLYAEPAFLCGVSLEEPKGRDTGEPIHVAIDRSRRVRPQEGLVIHRLADLAPRTYGGTPPRLKVEDNALLMAQEARKEIDAIAAVAQVASKRYVTAASLRAALGRYPSLRRRPLVAGMIDDLEAGTHSVLEHGYLTKVERPHGLPAGDRQAVRPGPSGSQFRDVEYAAYGLVVELDGALGHESWREQARDADRDLDDLARLGSVTARLRWHQVFDTPCRTAARIGRILTRGGWEGKTRTCGESCEATAS</sequence>
<dbReference type="Proteomes" id="UP000577707">
    <property type="component" value="Unassembled WGS sequence"/>
</dbReference>